<dbReference type="OrthoDB" id="415825at2759"/>
<organism evidence="10 11">
    <name type="scientific">Carya illinoinensis</name>
    <name type="common">Pecan</name>
    <dbReference type="NCBI Taxonomy" id="32201"/>
    <lineage>
        <taxon>Eukaryota</taxon>
        <taxon>Viridiplantae</taxon>
        <taxon>Streptophyta</taxon>
        <taxon>Embryophyta</taxon>
        <taxon>Tracheophyta</taxon>
        <taxon>Spermatophyta</taxon>
        <taxon>Magnoliopsida</taxon>
        <taxon>eudicotyledons</taxon>
        <taxon>Gunneridae</taxon>
        <taxon>Pentapetalae</taxon>
        <taxon>rosids</taxon>
        <taxon>fabids</taxon>
        <taxon>Fagales</taxon>
        <taxon>Juglandaceae</taxon>
        <taxon>Carya</taxon>
    </lineage>
</organism>
<dbReference type="PROSITE" id="PS51387">
    <property type="entry name" value="FAD_PCMH"/>
    <property type="match status" value="1"/>
</dbReference>
<dbReference type="SUPFAM" id="SSF55103">
    <property type="entry name" value="FAD-linked oxidases, C-terminal domain"/>
    <property type="match status" value="1"/>
</dbReference>
<feature type="chain" id="PRO_5035856142" description="cytokinin dehydrogenase" evidence="8">
    <location>
        <begin position="28"/>
        <end position="541"/>
    </location>
</feature>
<evidence type="ECO:0000256" key="7">
    <source>
        <dbReference type="ARBA" id="ARBA00048224"/>
    </source>
</evidence>
<feature type="signal peptide" evidence="8">
    <location>
        <begin position="1"/>
        <end position="27"/>
    </location>
</feature>
<dbReference type="GO" id="GO:0009690">
    <property type="term" value="P:cytokinin metabolic process"/>
    <property type="evidence" value="ECO:0007669"/>
    <property type="project" value="InterPro"/>
</dbReference>
<dbReference type="Pfam" id="PF01565">
    <property type="entry name" value="FAD_binding_4"/>
    <property type="match status" value="1"/>
</dbReference>
<reference evidence="10" key="1">
    <citation type="submission" date="2020-12" db="EMBL/GenBank/DDBJ databases">
        <title>WGS assembly of Carya illinoinensis cv. Pawnee.</title>
        <authorList>
            <person name="Platts A."/>
            <person name="Shu S."/>
            <person name="Wright S."/>
            <person name="Barry K."/>
            <person name="Edger P."/>
            <person name="Pires J.C."/>
            <person name="Schmutz J."/>
        </authorList>
    </citation>
    <scope>NUCLEOTIDE SEQUENCE</scope>
    <source>
        <tissue evidence="10">Leaf</tissue>
    </source>
</reference>
<gene>
    <name evidence="10" type="ORF">CIPAW_03G214400</name>
</gene>
<comment type="similarity">
    <text evidence="2">Belongs to the oxygen-dependent FAD-linked oxidoreductase family.</text>
</comment>
<evidence type="ECO:0000256" key="5">
    <source>
        <dbReference type="ARBA" id="ARBA00022827"/>
    </source>
</evidence>
<keyword evidence="4" id="KW-0285">Flavoprotein</keyword>
<dbReference type="GO" id="GO:0071949">
    <property type="term" value="F:FAD binding"/>
    <property type="evidence" value="ECO:0007669"/>
    <property type="project" value="InterPro"/>
</dbReference>
<dbReference type="Gene3D" id="3.40.462.10">
    <property type="entry name" value="FAD-linked oxidases, C-terminal domain"/>
    <property type="match status" value="1"/>
</dbReference>
<keyword evidence="8" id="KW-0732">Signal</keyword>
<dbReference type="GO" id="GO:0019139">
    <property type="term" value="F:cytokinin dehydrogenase activity"/>
    <property type="evidence" value="ECO:0007669"/>
    <property type="project" value="UniProtKB-EC"/>
</dbReference>
<keyword evidence="11" id="KW-1185">Reference proteome</keyword>
<dbReference type="AlphaFoldDB" id="A0A8T1R5G6"/>
<keyword evidence="5" id="KW-0274">FAD</keyword>
<dbReference type="InterPro" id="IPR016167">
    <property type="entry name" value="FAD-bd_PCMH_sub1"/>
</dbReference>
<dbReference type="Pfam" id="PF09265">
    <property type="entry name" value="Cytokin-bind"/>
    <property type="match status" value="1"/>
</dbReference>
<dbReference type="InterPro" id="IPR006094">
    <property type="entry name" value="Oxid_FAD_bind_N"/>
</dbReference>
<dbReference type="EC" id="1.5.99.12" evidence="3"/>
<evidence type="ECO:0000256" key="2">
    <source>
        <dbReference type="ARBA" id="ARBA00005466"/>
    </source>
</evidence>
<dbReference type="EMBL" id="CM031811">
    <property type="protein sequence ID" value="KAG6662017.1"/>
    <property type="molecule type" value="Genomic_DNA"/>
</dbReference>
<dbReference type="InterPro" id="IPR050432">
    <property type="entry name" value="FAD-linked_Oxidoreductases_BP"/>
</dbReference>
<evidence type="ECO:0000256" key="6">
    <source>
        <dbReference type="ARBA" id="ARBA00023002"/>
    </source>
</evidence>
<comment type="caution">
    <text evidence="10">The sequence shown here is derived from an EMBL/GenBank/DDBJ whole genome shotgun (WGS) entry which is preliminary data.</text>
</comment>
<evidence type="ECO:0000313" key="10">
    <source>
        <dbReference type="EMBL" id="KAG6662017.1"/>
    </source>
</evidence>
<protein>
    <recommendedName>
        <fullName evidence="3">cytokinin dehydrogenase</fullName>
        <ecNumber evidence="3">1.5.99.12</ecNumber>
    </recommendedName>
</protein>
<proteinExistence type="inferred from homology"/>
<dbReference type="InterPro" id="IPR006093">
    <property type="entry name" value="Oxy_OxRdtase_FAD_BS"/>
</dbReference>
<dbReference type="PROSITE" id="PS00862">
    <property type="entry name" value="OX2_COVAL_FAD"/>
    <property type="match status" value="1"/>
</dbReference>
<evidence type="ECO:0000256" key="3">
    <source>
        <dbReference type="ARBA" id="ARBA00011928"/>
    </source>
</evidence>
<name>A0A8T1R5G6_CARIL</name>
<dbReference type="PANTHER" id="PTHR13878:SF127">
    <property type="entry name" value="CYTOKININ DEHYDROGENASE 3"/>
    <property type="match status" value="1"/>
</dbReference>
<accession>A0A8T1R5G6</accession>
<evidence type="ECO:0000256" key="8">
    <source>
        <dbReference type="SAM" id="SignalP"/>
    </source>
</evidence>
<dbReference type="Proteomes" id="UP000811609">
    <property type="component" value="Chromosome 3"/>
</dbReference>
<dbReference type="InterPro" id="IPR016166">
    <property type="entry name" value="FAD-bd_PCMH"/>
</dbReference>
<feature type="domain" description="FAD-binding PCMH-type" evidence="9">
    <location>
        <begin position="69"/>
        <end position="253"/>
    </location>
</feature>
<comment type="catalytic activity">
    <reaction evidence="7">
        <text>N(6)-dimethylallyladenine + A + H2O = 3-methyl-2-butenal + adenine + AH2</text>
        <dbReference type="Rhea" id="RHEA:13625"/>
        <dbReference type="ChEBI" id="CHEBI:13193"/>
        <dbReference type="ChEBI" id="CHEBI:15377"/>
        <dbReference type="ChEBI" id="CHEBI:15825"/>
        <dbReference type="ChEBI" id="CHEBI:16708"/>
        <dbReference type="ChEBI" id="CHEBI:17499"/>
        <dbReference type="ChEBI" id="CHEBI:17660"/>
        <dbReference type="EC" id="1.5.99.12"/>
    </reaction>
</comment>
<evidence type="ECO:0000256" key="1">
    <source>
        <dbReference type="ARBA" id="ARBA00001974"/>
    </source>
</evidence>
<dbReference type="InterPro" id="IPR036318">
    <property type="entry name" value="FAD-bd_PCMH-like_sf"/>
</dbReference>
<sequence length="541" mass="60986">MAEYFQARTYFMVVFVICVSHLKSTIGKPRSTSWPSLLPPNLQTLDLANRLREDPAAINIASSDHGNIVQEIPAAVLYPSSIDDIASLIKFAHFNSSPFHIAARGQGHSVRGQAMARNGVVVDMTSLKNQKNGYHGIKVSAGTNGAIWYVDVGGEQLWIDVLNATLEHGLAPVSWTDYLYLTVGGTLSNAGISGQTFRHGPQISNVYEMDVITGKGDVVTCSPENNKELFYAVLGGLGQFGIIARARIVLDSAPKRVKWIRMLYDDFSTFSGDQEHLISLNGRENKNGVDYLEGLLLMNHGPLDGWRSSFFPLTDHSKITSLITKNGIIYSIEMAKYYYDDPSLDDSIDKELEVLLETLSFIPGYAFEKDVSFVDFLNRAASREPTTEVDQSQEHELVTSRPWLNLFVPKSRISEFNSGVLKDIVLKRNITTGLVLIYPMNKSKWDDRMSAVTPDEDVFYTVGFLHISGVDEWEAIDVQNQDILQYCYNAGIDIKEYLPSYKRRKEWENHFAMKWETFQERKARFDPEMIMSPGQRIFNNN</sequence>
<dbReference type="PANTHER" id="PTHR13878">
    <property type="entry name" value="GULONOLACTONE OXIDASE"/>
    <property type="match status" value="1"/>
</dbReference>
<evidence type="ECO:0000259" key="9">
    <source>
        <dbReference type="PROSITE" id="PS51387"/>
    </source>
</evidence>
<evidence type="ECO:0000256" key="4">
    <source>
        <dbReference type="ARBA" id="ARBA00022630"/>
    </source>
</evidence>
<dbReference type="InterPro" id="IPR016170">
    <property type="entry name" value="Cytok_DH_C_sf"/>
</dbReference>
<dbReference type="Gene3D" id="3.30.43.10">
    <property type="entry name" value="Uridine Diphospho-n-acetylenolpyruvylglucosamine Reductase, domain 2"/>
    <property type="match status" value="1"/>
</dbReference>
<evidence type="ECO:0000313" key="11">
    <source>
        <dbReference type="Proteomes" id="UP000811609"/>
    </source>
</evidence>
<dbReference type="Gene3D" id="3.30.465.10">
    <property type="match status" value="1"/>
</dbReference>
<dbReference type="SUPFAM" id="SSF56176">
    <property type="entry name" value="FAD-binding/transporter-associated domain-like"/>
    <property type="match status" value="1"/>
</dbReference>
<comment type="cofactor">
    <cofactor evidence="1">
        <name>FAD</name>
        <dbReference type="ChEBI" id="CHEBI:57692"/>
    </cofactor>
</comment>
<dbReference type="InterPro" id="IPR016169">
    <property type="entry name" value="FAD-bd_PCMH_sub2"/>
</dbReference>
<keyword evidence="6" id="KW-0560">Oxidoreductase</keyword>
<dbReference type="InterPro" id="IPR016164">
    <property type="entry name" value="FAD-linked_Oxase-like_C"/>
</dbReference>
<dbReference type="InterPro" id="IPR015345">
    <property type="entry name" value="Cytokinin_DH_FAD/cytokin-bd"/>
</dbReference>